<dbReference type="EMBL" id="MU155456">
    <property type="protein sequence ID" value="KAF9473265.1"/>
    <property type="molecule type" value="Genomic_DNA"/>
</dbReference>
<accession>A0A9P5YR88</accession>
<keyword evidence="2" id="KW-1185">Reference proteome</keyword>
<sequence length="219" mass="24667">MTDSASACTPSSSFCEHGKDKGLEEGNTNELPVEEASQCGVAAAAAVRGKSYTDAEEARMGERRYYGIDELERAMESADRIFEVLDCVGTWSLPLVLNTLVLACRRRLITLSGTTLPHRPNDYSHPFPWESFTNPSFANGRYSTPQRLKDAFASQGKSGMIDTLWDEDLELIYEYELTVREWAMGGRASRGQVELLVMYEKDEDRKVQWVRMVDFATPE</sequence>
<proteinExistence type="predicted"/>
<comment type="caution">
    <text evidence="1">The sequence shown here is derived from an EMBL/GenBank/DDBJ whole genome shotgun (WGS) entry which is preliminary data.</text>
</comment>
<protein>
    <submittedName>
        <fullName evidence="1">Uncharacterized protein</fullName>
    </submittedName>
</protein>
<dbReference type="AlphaFoldDB" id="A0A9P5YR88"/>
<gene>
    <name evidence="1" type="ORF">BDN70DRAFT_937564</name>
</gene>
<dbReference type="Proteomes" id="UP000807469">
    <property type="component" value="Unassembled WGS sequence"/>
</dbReference>
<organism evidence="1 2">
    <name type="scientific">Pholiota conissans</name>
    <dbReference type="NCBI Taxonomy" id="109636"/>
    <lineage>
        <taxon>Eukaryota</taxon>
        <taxon>Fungi</taxon>
        <taxon>Dikarya</taxon>
        <taxon>Basidiomycota</taxon>
        <taxon>Agaricomycotina</taxon>
        <taxon>Agaricomycetes</taxon>
        <taxon>Agaricomycetidae</taxon>
        <taxon>Agaricales</taxon>
        <taxon>Agaricineae</taxon>
        <taxon>Strophariaceae</taxon>
        <taxon>Pholiota</taxon>
    </lineage>
</organism>
<evidence type="ECO:0000313" key="1">
    <source>
        <dbReference type="EMBL" id="KAF9473265.1"/>
    </source>
</evidence>
<name>A0A9P5YR88_9AGAR</name>
<reference evidence="1" key="1">
    <citation type="submission" date="2020-11" db="EMBL/GenBank/DDBJ databases">
        <authorList>
            <consortium name="DOE Joint Genome Institute"/>
            <person name="Ahrendt S."/>
            <person name="Riley R."/>
            <person name="Andreopoulos W."/>
            <person name="Labutti K."/>
            <person name="Pangilinan J."/>
            <person name="Ruiz-Duenas F.J."/>
            <person name="Barrasa J.M."/>
            <person name="Sanchez-Garcia M."/>
            <person name="Camarero S."/>
            <person name="Miyauchi S."/>
            <person name="Serrano A."/>
            <person name="Linde D."/>
            <person name="Babiker R."/>
            <person name="Drula E."/>
            <person name="Ayuso-Fernandez I."/>
            <person name="Pacheco R."/>
            <person name="Padilla G."/>
            <person name="Ferreira P."/>
            <person name="Barriuso J."/>
            <person name="Kellner H."/>
            <person name="Castanera R."/>
            <person name="Alfaro M."/>
            <person name="Ramirez L."/>
            <person name="Pisabarro A.G."/>
            <person name="Kuo A."/>
            <person name="Tritt A."/>
            <person name="Lipzen A."/>
            <person name="He G."/>
            <person name="Yan M."/>
            <person name="Ng V."/>
            <person name="Cullen D."/>
            <person name="Martin F."/>
            <person name="Rosso M.-N."/>
            <person name="Henrissat B."/>
            <person name="Hibbett D."/>
            <person name="Martinez A.T."/>
            <person name="Grigoriev I.V."/>
        </authorList>
    </citation>
    <scope>NUCLEOTIDE SEQUENCE</scope>
    <source>
        <strain evidence="1">CIRM-BRFM 674</strain>
    </source>
</reference>
<evidence type="ECO:0000313" key="2">
    <source>
        <dbReference type="Proteomes" id="UP000807469"/>
    </source>
</evidence>